<dbReference type="SUPFAM" id="SSF47413">
    <property type="entry name" value="lambda repressor-like DNA-binding domains"/>
    <property type="match status" value="1"/>
</dbReference>
<evidence type="ECO:0000259" key="5">
    <source>
        <dbReference type="Pfam" id="PF07022"/>
    </source>
</evidence>
<dbReference type="InterPro" id="IPR036286">
    <property type="entry name" value="LexA/Signal_pep-like_sf"/>
</dbReference>
<evidence type="ECO:0000313" key="6">
    <source>
        <dbReference type="EMBL" id="AMD91482.1"/>
    </source>
</evidence>
<evidence type="ECO:0000256" key="3">
    <source>
        <dbReference type="ARBA" id="ARBA00023163"/>
    </source>
</evidence>
<name>A0A0X8JMT2_9BACT</name>
<dbReference type="PANTHER" id="PTHR40661">
    <property type="match status" value="1"/>
</dbReference>
<gene>
    <name evidence="6" type="ORF">AXF13_02830</name>
</gene>
<accession>A0A0X8JMT2</accession>
<dbReference type="STRING" id="44742.AXF13_02830"/>
<dbReference type="KEGG" id="dfi:AXF13_02830"/>
<dbReference type="GO" id="GO:0045892">
    <property type="term" value="P:negative regulation of DNA-templated transcription"/>
    <property type="evidence" value="ECO:0007669"/>
    <property type="project" value="InterPro"/>
</dbReference>
<dbReference type="GO" id="GO:0003677">
    <property type="term" value="F:DNA binding"/>
    <property type="evidence" value="ECO:0007669"/>
    <property type="project" value="UniProtKB-KW"/>
</dbReference>
<sequence>MPVFAEIYERIKLATSSRTQVELAEVLDIRQSSISDAKRRNSVPGDWYMKLFEKYGLNPDWLKQGVGPMYLRTEQGYMPQDAPASLAENAAHYGDALAKNSVCTEYDMHCAYSDKKPRPELTPAGKISLPLSLSREGLLVLRMRGANMSPLILPGAHLGVDTLDNNVVSGQIYALFAPNEGLMLRRVFLNGEQDGYLLRSESPDFPEISLTPDLLVKRLLGKVVWILQEL</sequence>
<feature type="domain" description="Bacteriophage CI repressor N-terminal" evidence="5">
    <location>
        <begin position="9"/>
        <end position="70"/>
    </location>
</feature>
<feature type="domain" description="Peptidase S24/S26A/S26B/S26C" evidence="4">
    <location>
        <begin position="131"/>
        <end position="213"/>
    </location>
</feature>
<dbReference type="Gene3D" id="1.10.260.40">
    <property type="entry name" value="lambda repressor-like DNA-binding domains"/>
    <property type="match status" value="1"/>
</dbReference>
<dbReference type="InterPro" id="IPR015927">
    <property type="entry name" value="Peptidase_S24_S26A/B/C"/>
</dbReference>
<evidence type="ECO:0000259" key="4">
    <source>
        <dbReference type="Pfam" id="PF00717"/>
    </source>
</evidence>
<keyword evidence="2 6" id="KW-0238">DNA-binding</keyword>
<proteinExistence type="predicted"/>
<evidence type="ECO:0000256" key="2">
    <source>
        <dbReference type="ARBA" id="ARBA00023125"/>
    </source>
</evidence>
<dbReference type="Pfam" id="PF00717">
    <property type="entry name" value="Peptidase_S24"/>
    <property type="match status" value="1"/>
</dbReference>
<dbReference type="RefSeq" id="WP_062254682.1">
    <property type="nucleotide sequence ID" value="NZ_CP014229.1"/>
</dbReference>
<protein>
    <submittedName>
        <fullName evidence="6">DNA-binding protein</fullName>
    </submittedName>
</protein>
<keyword evidence="3" id="KW-0804">Transcription</keyword>
<dbReference type="EMBL" id="CP014229">
    <property type="protein sequence ID" value="AMD91482.1"/>
    <property type="molecule type" value="Genomic_DNA"/>
</dbReference>
<dbReference type="AlphaFoldDB" id="A0A0X8JMT2"/>
<dbReference type="SUPFAM" id="SSF51306">
    <property type="entry name" value="LexA/Signal peptidase"/>
    <property type="match status" value="1"/>
</dbReference>
<reference evidence="7" key="1">
    <citation type="submission" date="2016-02" db="EMBL/GenBank/DDBJ databases">
        <authorList>
            <person name="Holder M.E."/>
            <person name="Ajami N.J."/>
            <person name="Petrosino J.F."/>
        </authorList>
    </citation>
    <scope>NUCLEOTIDE SEQUENCE [LARGE SCALE GENOMIC DNA]</scope>
    <source>
        <strain evidence="7">CCUG 45958</strain>
    </source>
</reference>
<keyword evidence="7" id="KW-1185">Reference proteome</keyword>
<dbReference type="PANTHER" id="PTHR40661:SF3">
    <property type="entry name" value="FELS-1 PROPHAGE TRANSCRIPTIONAL REGULATOR"/>
    <property type="match status" value="1"/>
</dbReference>
<dbReference type="InterPro" id="IPR010982">
    <property type="entry name" value="Lambda_DNA-bd_dom_sf"/>
</dbReference>
<keyword evidence="1" id="KW-0805">Transcription regulation</keyword>
<evidence type="ECO:0000313" key="7">
    <source>
        <dbReference type="Proteomes" id="UP000069241"/>
    </source>
</evidence>
<dbReference type="Gene3D" id="2.10.109.10">
    <property type="entry name" value="Umud Fragment, subunit A"/>
    <property type="match status" value="1"/>
</dbReference>
<dbReference type="Pfam" id="PF07022">
    <property type="entry name" value="Phage_CI_repr"/>
    <property type="match status" value="1"/>
</dbReference>
<dbReference type="InterPro" id="IPR010744">
    <property type="entry name" value="Phage_CI_N"/>
</dbReference>
<evidence type="ECO:0000256" key="1">
    <source>
        <dbReference type="ARBA" id="ARBA00023015"/>
    </source>
</evidence>
<organism evidence="6 7">
    <name type="scientific">Desulfovibrio fairfieldensis</name>
    <dbReference type="NCBI Taxonomy" id="44742"/>
    <lineage>
        <taxon>Bacteria</taxon>
        <taxon>Pseudomonadati</taxon>
        <taxon>Thermodesulfobacteriota</taxon>
        <taxon>Desulfovibrionia</taxon>
        <taxon>Desulfovibrionales</taxon>
        <taxon>Desulfovibrionaceae</taxon>
        <taxon>Desulfovibrio</taxon>
    </lineage>
</organism>
<dbReference type="CDD" id="cd06462">
    <property type="entry name" value="Peptidase_S24_S26"/>
    <property type="match status" value="1"/>
</dbReference>
<dbReference type="Proteomes" id="UP000069241">
    <property type="component" value="Chromosome"/>
</dbReference>